<comment type="similarity">
    <text evidence="1">Belongs to the sigma-70 factor family. ECF subfamily.</text>
</comment>
<dbReference type="GO" id="GO:0003677">
    <property type="term" value="F:DNA binding"/>
    <property type="evidence" value="ECO:0007669"/>
    <property type="project" value="UniProtKB-KW"/>
</dbReference>
<gene>
    <name evidence="7" type="ORF">RASY3_12850</name>
</gene>
<comment type="caution">
    <text evidence="7">The sequence shown here is derived from an EMBL/GenBank/DDBJ whole genome shotgun (WGS) entry which is preliminary data.</text>
</comment>
<dbReference type="EMBL" id="JEOB01000004">
    <property type="protein sequence ID" value="EXM37477.1"/>
    <property type="molecule type" value="Genomic_DNA"/>
</dbReference>
<dbReference type="SUPFAM" id="SSF88659">
    <property type="entry name" value="Sigma3 and sigma4 domains of RNA polymerase sigma factors"/>
    <property type="match status" value="1"/>
</dbReference>
<keyword evidence="2" id="KW-0805">Transcription regulation</keyword>
<evidence type="ECO:0000256" key="5">
    <source>
        <dbReference type="ARBA" id="ARBA00023163"/>
    </source>
</evidence>
<dbReference type="InterPro" id="IPR036388">
    <property type="entry name" value="WH-like_DNA-bd_sf"/>
</dbReference>
<evidence type="ECO:0000256" key="3">
    <source>
        <dbReference type="ARBA" id="ARBA00023082"/>
    </source>
</evidence>
<accession>A0A011UWD5</accession>
<dbReference type="InterPro" id="IPR039425">
    <property type="entry name" value="RNA_pol_sigma-70-like"/>
</dbReference>
<reference evidence="7 8" key="1">
    <citation type="submission" date="2013-06" db="EMBL/GenBank/DDBJ databases">
        <title>Rumen cellulosomics: divergent fiber-degrading strategies revealed by comparative genome-wide analysis of six Ruminococcal strains.</title>
        <authorList>
            <person name="Dassa B."/>
            <person name="Borovok I."/>
            <person name="Lamed R."/>
            <person name="Flint H."/>
            <person name="Yeoman C.J."/>
            <person name="White B."/>
            <person name="Bayer E.A."/>
        </authorList>
    </citation>
    <scope>NUCLEOTIDE SEQUENCE [LARGE SCALE GENOMIC DNA]</scope>
    <source>
        <strain evidence="7 8">SY3</strain>
    </source>
</reference>
<dbReference type="PANTHER" id="PTHR43133:SF8">
    <property type="entry name" value="RNA POLYMERASE SIGMA FACTOR HI_1459-RELATED"/>
    <property type="match status" value="1"/>
</dbReference>
<dbReference type="PANTHER" id="PTHR43133">
    <property type="entry name" value="RNA POLYMERASE ECF-TYPE SIGMA FACTO"/>
    <property type="match status" value="1"/>
</dbReference>
<keyword evidence="4" id="KW-0238">DNA-binding</keyword>
<dbReference type="InterPro" id="IPR013325">
    <property type="entry name" value="RNA_pol_sigma_r2"/>
</dbReference>
<organism evidence="7 8">
    <name type="scientific">Ruminococcus albus SY3</name>
    <dbReference type="NCBI Taxonomy" id="1341156"/>
    <lineage>
        <taxon>Bacteria</taxon>
        <taxon>Bacillati</taxon>
        <taxon>Bacillota</taxon>
        <taxon>Clostridia</taxon>
        <taxon>Eubacteriales</taxon>
        <taxon>Oscillospiraceae</taxon>
        <taxon>Ruminococcus</taxon>
    </lineage>
</organism>
<evidence type="ECO:0000259" key="6">
    <source>
        <dbReference type="Pfam" id="PF08281"/>
    </source>
</evidence>
<evidence type="ECO:0000256" key="2">
    <source>
        <dbReference type="ARBA" id="ARBA00023015"/>
    </source>
</evidence>
<proteinExistence type="inferred from homology"/>
<keyword evidence="5" id="KW-0804">Transcription</keyword>
<dbReference type="InterPro" id="IPR014284">
    <property type="entry name" value="RNA_pol_sigma-70_dom"/>
</dbReference>
<dbReference type="InterPro" id="IPR013249">
    <property type="entry name" value="RNA_pol_sigma70_r4_t2"/>
</dbReference>
<dbReference type="RefSeq" id="WP_024857082.1">
    <property type="nucleotide sequence ID" value="NZ_JEOB01000004.1"/>
</dbReference>
<evidence type="ECO:0000313" key="8">
    <source>
        <dbReference type="Proteomes" id="UP000021369"/>
    </source>
</evidence>
<dbReference type="Gene3D" id="1.10.1740.10">
    <property type="match status" value="1"/>
</dbReference>
<evidence type="ECO:0000256" key="4">
    <source>
        <dbReference type="ARBA" id="ARBA00023125"/>
    </source>
</evidence>
<sequence>MSKKDVTAKFQKIYDDTYDYIYRYIVSKADTRENAEDMIQNVYLTFYRKMLEGCTILNPKHYLLRIAKNNMADHYSAAAERRSRITVESIDEHFDIPDNDALEELEQTECTTYEEVMGELKKEDITTFNIFMLHFGQGLTLKETASALSMEESTVKTKMYRMLKKLKKSVKEDDGHALFRRSGKVL</sequence>
<keyword evidence="3" id="KW-0731">Sigma factor</keyword>
<dbReference type="GO" id="GO:0006352">
    <property type="term" value="P:DNA-templated transcription initiation"/>
    <property type="evidence" value="ECO:0007669"/>
    <property type="project" value="InterPro"/>
</dbReference>
<dbReference type="OrthoDB" id="1904308at2"/>
<evidence type="ECO:0000313" key="7">
    <source>
        <dbReference type="EMBL" id="EXM37477.1"/>
    </source>
</evidence>
<dbReference type="Pfam" id="PF08281">
    <property type="entry name" value="Sigma70_r4_2"/>
    <property type="match status" value="1"/>
</dbReference>
<name>A0A011UWD5_RUMAL</name>
<dbReference type="NCBIfam" id="TIGR02937">
    <property type="entry name" value="sigma70-ECF"/>
    <property type="match status" value="1"/>
</dbReference>
<keyword evidence="8" id="KW-1185">Reference proteome</keyword>
<dbReference type="SUPFAM" id="SSF88946">
    <property type="entry name" value="Sigma2 domain of RNA polymerase sigma factors"/>
    <property type="match status" value="1"/>
</dbReference>
<dbReference type="CDD" id="cd06171">
    <property type="entry name" value="Sigma70_r4"/>
    <property type="match status" value="1"/>
</dbReference>
<dbReference type="AlphaFoldDB" id="A0A011UWD5"/>
<dbReference type="GO" id="GO:0016987">
    <property type="term" value="F:sigma factor activity"/>
    <property type="evidence" value="ECO:0007669"/>
    <property type="project" value="UniProtKB-KW"/>
</dbReference>
<dbReference type="InterPro" id="IPR013324">
    <property type="entry name" value="RNA_pol_sigma_r3/r4-like"/>
</dbReference>
<protein>
    <submittedName>
        <fullName evidence="7">RNA polymerase subunit sigma-24</fullName>
    </submittedName>
</protein>
<dbReference type="Gene3D" id="1.10.10.10">
    <property type="entry name" value="Winged helix-like DNA-binding domain superfamily/Winged helix DNA-binding domain"/>
    <property type="match status" value="1"/>
</dbReference>
<feature type="domain" description="RNA polymerase sigma factor 70 region 4 type 2" evidence="6">
    <location>
        <begin position="130"/>
        <end position="166"/>
    </location>
</feature>
<evidence type="ECO:0000256" key="1">
    <source>
        <dbReference type="ARBA" id="ARBA00010641"/>
    </source>
</evidence>
<dbReference type="PATRIC" id="fig|1341156.4.peg.3595"/>
<dbReference type="Proteomes" id="UP000021369">
    <property type="component" value="Unassembled WGS sequence"/>
</dbReference>